<dbReference type="OMA" id="SSKWHRI"/>
<gene>
    <name evidence="1" type="ORF">FNV44_03720</name>
</gene>
<accession>A0A553IIZ3</accession>
<reference evidence="1 2" key="1">
    <citation type="submission" date="2019-07" db="EMBL/GenBank/DDBJ databases">
        <title>Genome sequence of Acholeplasma laidlawii strain with increased resistance to erythromycin.</title>
        <authorList>
            <person name="Medvedeva E.S."/>
            <person name="Baranova N.B."/>
            <person name="Siniagina M.N."/>
            <person name="Mouzykantov A."/>
            <person name="Chernova O.A."/>
            <person name="Chernov V.M."/>
        </authorList>
    </citation>
    <scope>NUCLEOTIDE SEQUENCE [LARGE SCALE GENOMIC DNA]</scope>
    <source>
        <strain evidence="1 2">PG8REry</strain>
    </source>
</reference>
<dbReference type="AlphaFoldDB" id="A0A553IIZ3"/>
<proteinExistence type="predicted"/>
<dbReference type="RefSeq" id="WP_012242335.1">
    <property type="nucleotide sequence ID" value="NZ_JACAOF010000004.1"/>
</dbReference>
<dbReference type="EMBL" id="VKID01000001">
    <property type="protein sequence ID" value="TRY00163.1"/>
    <property type="molecule type" value="Genomic_DNA"/>
</dbReference>
<name>A0A553IIZ3_ACHLA</name>
<dbReference type="GeneID" id="41338564"/>
<sequence length="353" mass="41760">MIALSNMNRLQVSTDTLLLLLKVYEAKGKEFYYDELFSKDKDVFTKKAIEKNVFYFAKMLDMPLTDARLKLMSQKKLVAKNKTENFLINIKDALASIQKHPKEFELLTNEFDNLARMLSKDYEPIKFKSVEKQKGDTLFTAKKVMGKKEDLDKIIEVYNAQNKTKQYELTQLFSNFYIDFMNQDLFTLENEVIAYIGLYAMLLRDFSVFKYVSFYELFFKRFEQYKLALNQANYYYQTGYPNTDLLSKFILDILDEAYESVNNYSREYAFEIKMNKSDNIEATIRTGKEIFSKADLRREHPTVSLITIDRTLKRLKDEGVIQLLGKGRSSKWHRIDEDKRRGGRQLDIFQFTD</sequence>
<protein>
    <recommendedName>
        <fullName evidence="3">Fic family protein</fullName>
    </recommendedName>
</protein>
<dbReference type="Proteomes" id="UP000315938">
    <property type="component" value="Unassembled WGS sequence"/>
</dbReference>
<organism evidence="1 2">
    <name type="scientific">Acholeplasma laidlawii</name>
    <dbReference type="NCBI Taxonomy" id="2148"/>
    <lineage>
        <taxon>Bacteria</taxon>
        <taxon>Bacillati</taxon>
        <taxon>Mycoplasmatota</taxon>
        <taxon>Mollicutes</taxon>
        <taxon>Acholeplasmatales</taxon>
        <taxon>Acholeplasmataceae</taxon>
        <taxon>Acholeplasma</taxon>
    </lineage>
</organism>
<evidence type="ECO:0000313" key="2">
    <source>
        <dbReference type="Proteomes" id="UP000315938"/>
    </source>
</evidence>
<evidence type="ECO:0008006" key="3">
    <source>
        <dbReference type="Google" id="ProtNLM"/>
    </source>
</evidence>
<comment type="caution">
    <text evidence="1">The sequence shown here is derived from an EMBL/GenBank/DDBJ whole genome shotgun (WGS) entry which is preliminary data.</text>
</comment>
<evidence type="ECO:0000313" key="1">
    <source>
        <dbReference type="EMBL" id="TRY00163.1"/>
    </source>
</evidence>